<dbReference type="Proteomes" id="UP000323865">
    <property type="component" value="Chromosome"/>
</dbReference>
<evidence type="ECO:0000256" key="1">
    <source>
        <dbReference type="SAM" id="MobiDB-lite"/>
    </source>
</evidence>
<name>A0A1B0ZJG8_9MICO</name>
<reference evidence="3 5" key="2">
    <citation type="submission" date="2019-09" db="EMBL/GenBank/DDBJ databases">
        <title>FDA dAtabase for Regulatory Grade micrObial Sequences (FDA-ARGOS): Supporting development and validation of Infectious Disease Dx tests.</title>
        <authorList>
            <person name="Sciortino C."/>
            <person name="Tallon L."/>
            <person name="Sadzewicz L."/>
            <person name="Vavikolanu K."/>
            <person name="Mehta A."/>
            <person name="Aluvathingal J."/>
            <person name="Nadendla S."/>
            <person name="Nandy P."/>
            <person name="Geyer C."/>
            <person name="Yan Y."/>
            <person name="Sichtig H."/>
        </authorList>
    </citation>
    <scope>NUCLEOTIDE SEQUENCE [LARGE SCALE GENOMIC DNA]</scope>
    <source>
        <strain evidence="3 5">FDAARGOS_640</strain>
    </source>
</reference>
<dbReference type="AlphaFoldDB" id="A0A1B0ZJG8"/>
<evidence type="ECO:0000313" key="5">
    <source>
        <dbReference type="Proteomes" id="UP000323865"/>
    </source>
</evidence>
<accession>A0A1B0ZJG8</accession>
<feature type="region of interest" description="Disordered" evidence="1">
    <location>
        <begin position="1"/>
        <end position="23"/>
    </location>
</feature>
<evidence type="ECO:0000313" key="4">
    <source>
        <dbReference type="Proteomes" id="UP000092596"/>
    </source>
</evidence>
<dbReference type="EMBL" id="CP012117">
    <property type="protein sequence ID" value="ANP28089.1"/>
    <property type="molecule type" value="Genomic_DNA"/>
</dbReference>
<dbReference type="InterPro" id="IPR032716">
    <property type="entry name" value="ACC_epsilon"/>
</dbReference>
<dbReference type="Proteomes" id="UP000092596">
    <property type="component" value="Chromosome"/>
</dbReference>
<organism evidence="2 4">
    <name type="scientific">Dermabacter vaginalis</name>
    <dbReference type="NCBI Taxonomy" id="1630135"/>
    <lineage>
        <taxon>Bacteria</taxon>
        <taxon>Bacillati</taxon>
        <taxon>Actinomycetota</taxon>
        <taxon>Actinomycetes</taxon>
        <taxon>Micrococcales</taxon>
        <taxon>Dermabacteraceae</taxon>
        <taxon>Dermabacter</taxon>
    </lineage>
</organism>
<feature type="compositionally biased region" description="Polar residues" evidence="1">
    <location>
        <begin position="1"/>
        <end position="11"/>
    </location>
</feature>
<dbReference type="RefSeq" id="WP_065248145.1">
    <property type="nucleotide sequence ID" value="NZ_CP012117.1"/>
</dbReference>
<keyword evidence="5" id="KW-1185">Reference proteome</keyword>
<sequence>MSTEETGTVPTTIPAHEEPSSPSVELVSGHLADHEIAAIAVAVAAMSAISREEAHQREIAERAGHSTSAWNSPVATHRSAYPLRASAGPKSWMFSQR</sequence>
<reference evidence="2 4" key="1">
    <citation type="submission" date="2015-06" db="EMBL/GenBank/DDBJ databases">
        <title>Investigation of pathophysiology for high-risk pregnancy and development of treatment modality based on it.</title>
        <authorList>
            <person name="Kim B.-C."/>
            <person name="Lim S."/>
        </authorList>
    </citation>
    <scope>NUCLEOTIDE SEQUENCE [LARGE SCALE GENOMIC DNA]</scope>
    <source>
        <strain evidence="2 4">AD1-86</strain>
    </source>
</reference>
<dbReference type="EMBL" id="CP044108">
    <property type="protein sequence ID" value="QEU11511.1"/>
    <property type="molecule type" value="Genomic_DNA"/>
</dbReference>
<evidence type="ECO:0000313" key="3">
    <source>
        <dbReference type="EMBL" id="QEU11511.1"/>
    </source>
</evidence>
<protein>
    <recommendedName>
        <fullName evidence="6">Acyl-CoA carboxylase subunit epsilon</fullName>
    </recommendedName>
</protein>
<gene>
    <name evidence="2" type="ORF">DAD186_15390</name>
    <name evidence="3" type="ORF">FOB48_03840</name>
</gene>
<evidence type="ECO:0000313" key="2">
    <source>
        <dbReference type="EMBL" id="ANP28089.1"/>
    </source>
</evidence>
<dbReference type="Pfam" id="PF13822">
    <property type="entry name" value="ACC_epsilon"/>
    <property type="match status" value="1"/>
</dbReference>
<evidence type="ECO:0008006" key="6">
    <source>
        <dbReference type="Google" id="ProtNLM"/>
    </source>
</evidence>
<dbReference type="STRING" id="1630135.DAD186_15390"/>
<dbReference type="KEGG" id="dva:DAD186_15390"/>
<proteinExistence type="predicted"/>